<evidence type="ECO:0000256" key="2">
    <source>
        <dbReference type="SAM" id="SignalP"/>
    </source>
</evidence>
<protein>
    <submittedName>
        <fullName evidence="3">TolC family protein</fullName>
    </submittedName>
</protein>
<feature type="chain" id="PRO_5045206874" evidence="2">
    <location>
        <begin position="20"/>
        <end position="426"/>
    </location>
</feature>
<proteinExistence type="inferred from homology"/>
<dbReference type="PANTHER" id="PTHR30203:SF23">
    <property type="entry name" value="OUTER MEMBRANE EFFLUX PROTEIN"/>
    <property type="match status" value="1"/>
</dbReference>
<accession>A0ABS7GHH5</accession>
<keyword evidence="2" id="KW-0732">Signal</keyword>
<dbReference type="SUPFAM" id="SSF56954">
    <property type="entry name" value="Outer membrane efflux proteins (OEP)"/>
    <property type="match status" value="1"/>
</dbReference>
<dbReference type="Pfam" id="PF02321">
    <property type="entry name" value="OEP"/>
    <property type="match status" value="2"/>
</dbReference>
<reference evidence="3 4" key="1">
    <citation type="submission" date="2021-08" db="EMBL/GenBank/DDBJ databases">
        <title>The genome sequence of Chitinophaga sp. B61.</title>
        <authorList>
            <person name="Zhang X."/>
        </authorList>
    </citation>
    <scope>NUCLEOTIDE SEQUENCE [LARGE SCALE GENOMIC DNA]</scope>
    <source>
        <strain evidence="3 4">B61</strain>
    </source>
</reference>
<gene>
    <name evidence="3" type="ORF">K1Y79_22610</name>
</gene>
<evidence type="ECO:0000313" key="4">
    <source>
        <dbReference type="Proteomes" id="UP000812961"/>
    </source>
</evidence>
<dbReference type="InterPro" id="IPR010131">
    <property type="entry name" value="MdtP/NodT-like"/>
</dbReference>
<keyword evidence="4" id="KW-1185">Reference proteome</keyword>
<dbReference type="EMBL" id="JAICCF010000004">
    <property type="protein sequence ID" value="MBW8687147.1"/>
    <property type="molecule type" value="Genomic_DNA"/>
</dbReference>
<dbReference type="InterPro" id="IPR003423">
    <property type="entry name" value="OMP_efflux"/>
</dbReference>
<dbReference type="PANTHER" id="PTHR30203">
    <property type="entry name" value="OUTER MEMBRANE CATION EFFLUX PROTEIN"/>
    <property type="match status" value="1"/>
</dbReference>
<dbReference type="RefSeq" id="WP_220252470.1">
    <property type="nucleotide sequence ID" value="NZ_JAICCF010000004.1"/>
</dbReference>
<dbReference type="PROSITE" id="PS51257">
    <property type="entry name" value="PROKAR_LIPOPROTEIN"/>
    <property type="match status" value="1"/>
</dbReference>
<comment type="caution">
    <text evidence="3">The sequence shown here is derived from an EMBL/GenBank/DDBJ whole genome shotgun (WGS) entry which is preliminary data.</text>
</comment>
<sequence length="426" mass="48749">MRRFIVIIILSGLSFSCLAATPQDTLYYTSDHIEKVFLENNLLLLAEKLNVDQAQARVIQAGAWPNPTFTLDEIQVYKNSTTDQIPPLFGNFWRDRNVAAQLEQLIFTARKRRKNITLAADSKEMAETVLKDLLLTLKTELRQTVADVFYIQQVRDSWYVQLEEIGKLVRAHQSQYSTGYISEAELLRLKALEVSLHSSIIELEEEMSEKQNSLRNLLFIPPTSHLVVTDTLAVNKPAAIVAHHSLADLLKLSEQNSQLKITQSQLKVSESQLAVEKANAVPNISLIASYDRNGSVMRDFVGVGVSMDLPFFDRNKGNIRAAQYAVSQSHLLEKNKRSEVQNAIARAWNDLRLFTNLYEKIDKHYISRIDTITFAISKNFAQHNISLLEFLDYYESFRESKQQYYQAIRNIINKKAELNYLTGEEL</sequence>
<evidence type="ECO:0000313" key="3">
    <source>
        <dbReference type="EMBL" id="MBW8687147.1"/>
    </source>
</evidence>
<comment type="similarity">
    <text evidence="1">Belongs to the outer membrane factor (OMF) (TC 1.B.17) family.</text>
</comment>
<organism evidence="3 4">
    <name type="scientific">Chitinophaga rhizophila</name>
    <dbReference type="NCBI Taxonomy" id="2866212"/>
    <lineage>
        <taxon>Bacteria</taxon>
        <taxon>Pseudomonadati</taxon>
        <taxon>Bacteroidota</taxon>
        <taxon>Chitinophagia</taxon>
        <taxon>Chitinophagales</taxon>
        <taxon>Chitinophagaceae</taxon>
        <taxon>Chitinophaga</taxon>
    </lineage>
</organism>
<dbReference type="Gene3D" id="1.20.1600.10">
    <property type="entry name" value="Outer membrane efflux proteins (OEP)"/>
    <property type="match status" value="1"/>
</dbReference>
<dbReference type="Proteomes" id="UP000812961">
    <property type="component" value="Unassembled WGS sequence"/>
</dbReference>
<evidence type="ECO:0000256" key="1">
    <source>
        <dbReference type="ARBA" id="ARBA00007613"/>
    </source>
</evidence>
<name>A0ABS7GHH5_9BACT</name>
<feature type="signal peptide" evidence="2">
    <location>
        <begin position="1"/>
        <end position="19"/>
    </location>
</feature>